<reference evidence="2" key="1">
    <citation type="journal article" date="2023" name="Mol. Biol. Evol.">
        <title>Third-Generation Sequencing Reveals the Adaptive Role of the Epigenome in Three Deep-Sea Polychaetes.</title>
        <authorList>
            <person name="Perez M."/>
            <person name="Aroh O."/>
            <person name="Sun Y."/>
            <person name="Lan Y."/>
            <person name="Juniper S.K."/>
            <person name="Young C.R."/>
            <person name="Angers B."/>
            <person name="Qian P.Y."/>
        </authorList>
    </citation>
    <scope>NUCLEOTIDE SEQUENCE</scope>
    <source>
        <strain evidence="2">R07B-5</strain>
    </source>
</reference>
<organism evidence="2 3">
    <name type="scientific">Ridgeia piscesae</name>
    <name type="common">Tubeworm</name>
    <dbReference type="NCBI Taxonomy" id="27915"/>
    <lineage>
        <taxon>Eukaryota</taxon>
        <taxon>Metazoa</taxon>
        <taxon>Spiralia</taxon>
        <taxon>Lophotrochozoa</taxon>
        <taxon>Annelida</taxon>
        <taxon>Polychaeta</taxon>
        <taxon>Sedentaria</taxon>
        <taxon>Canalipalpata</taxon>
        <taxon>Sabellida</taxon>
        <taxon>Siboglinidae</taxon>
        <taxon>Ridgeia</taxon>
    </lineage>
</organism>
<feature type="transmembrane region" description="Helical" evidence="1">
    <location>
        <begin position="353"/>
        <end position="372"/>
    </location>
</feature>
<comment type="caution">
    <text evidence="2">The sequence shown here is derived from an EMBL/GenBank/DDBJ whole genome shotgun (WGS) entry which is preliminary data.</text>
</comment>
<name>A0AAD9P8D1_RIDPI</name>
<dbReference type="Proteomes" id="UP001209878">
    <property type="component" value="Unassembled WGS sequence"/>
</dbReference>
<keyword evidence="1" id="KW-1133">Transmembrane helix</keyword>
<keyword evidence="1" id="KW-0812">Transmembrane</keyword>
<keyword evidence="1" id="KW-0472">Membrane</keyword>
<dbReference type="PANTHER" id="PTHR31513:SF2">
    <property type="entry name" value="MRAZ"/>
    <property type="match status" value="1"/>
</dbReference>
<dbReference type="EMBL" id="JAODUO010000090">
    <property type="protein sequence ID" value="KAK2190042.1"/>
    <property type="molecule type" value="Genomic_DNA"/>
</dbReference>
<accession>A0AAD9P8D1</accession>
<gene>
    <name evidence="2" type="ORF">NP493_91g04019</name>
</gene>
<proteinExistence type="predicted"/>
<evidence type="ECO:0000313" key="3">
    <source>
        <dbReference type="Proteomes" id="UP001209878"/>
    </source>
</evidence>
<dbReference type="PANTHER" id="PTHR31513">
    <property type="entry name" value="EPHRIN TYPE-B RECEPTOR"/>
    <property type="match status" value="1"/>
</dbReference>
<protein>
    <submittedName>
        <fullName evidence="2">Uncharacterized protein</fullName>
    </submittedName>
</protein>
<dbReference type="AlphaFoldDB" id="A0AAD9P8D1"/>
<sequence>MHIDVTRVLVVDGELRADGGRALGVNGGGGSGGSIWITTVSLRGTGNITVNGGDQYEGGSGGGGAAGRIAIYLWKNDTYVGTYQAHGGSADMYSVVQPAEPGGPGTTFIYHMHHQHSTIYVNNDQLVSHSVAMVRDYLNTSRDSFKAWFFPESGDHWLAKSSHKYYFDELQIFGNAHLAILPEPFTDGASLYFRYMIGDRSGVVHVGPHQVMDLERSFIDTPFSVYVYELGYLGLAPNTEIQRVFIHVEGTVDRVFNLTLVQGGELRLFQSGSTNNLPRLNYRFNGTTVIKADSCINASEPFAHSDRFQLQFGHVIVEGGGKISGKNMKIRAGNMFVDDGGYVDVSDGGHLSGLGKGLLLINFLFFFISILWNM</sequence>
<evidence type="ECO:0000256" key="1">
    <source>
        <dbReference type="SAM" id="Phobius"/>
    </source>
</evidence>
<keyword evidence="3" id="KW-1185">Reference proteome</keyword>
<evidence type="ECO:0000313" key="2">
    <source>
        <dbReference type="EMBL" id="KAK2190042.1"/>
    </source>
</evidence>